<sequence length="208" mass="24167">MGISYIKKPSDHTMLGLWKMTESWPELMEMLDLSANDEQILNNKKKDIRKQEWLACRVLLKNMLQKDVEIGYHDDGKPFVKDLDLFLSMSHSGDFVSVYMDKKKSVGIDIQQLKPDISKGADFFLNEAEQIWADLENNVQLHTIWSAKEAVFKYAGNIDLDFKKHIITNPFSGNQNGQIEVKLLNENETETVQVQYENFENYVLTWTI</sequence>
<name>A0A5R9L1T6_9BACT</name>
<evidence type="ECO:0000313" key="4">
    <source>
        <dbReference type="Proteomes" id="UP000306402"/>
    </source>
</evidence>
<evidence type="ECO:0000259" key="2">
    <source>
        <dbReference type="Pfam" id="PF01648"/>
    </source>
</evidence>
<dbReference type="OrthoDB" id="1190494at2"/>
<dbReference type="GO" id="GO:0008897">
    <property type="term" value="F:holo-[acyl-carrier-protein] synthase activity"/>
    <property type="evidence" value="ECO:0007669"/>
    <property type="project" value="InterPro"/>
</dbReference>
<keyword evidence="1 3" id="KW-0808">Transferase</keyword>
<organism evidence="3 4">
    <name type="scientific">Dyadobacter luticola</name>
    <dbReference type="NCBI Taxonomy" id="1979387"/>
    <lineage>
        <taxon>Bacteria</taxon>
        <taxon>Pseudomonadati</taxon>
        <taxon>Bacteroidota</taxon>
        <taxon>Cytophagia</taxon>
        <taxon>Cytophagales</taxon>
        <taxon>Spirosomataceae</taxon>
        <taxon>Dyadobacter</taxon>
    </lineage>
</organism>
<gene>
    <name evidence="3" type="ORF">FEN17_01375</name>
</gene>
<dbReference type="InterPro" id="IPR037143">
    <property type="entry name" value="4-PPantetheinyl_Trfase_dom_sf"/>
</dbReference>
<comment type="caution">
    <text evidence="3">The sequence shown here is derived from an EMBL/GenBank/DDBJ whole genome shotgun (WGS) entry which is preliminary data.</text>
</comment>
<protein>
    <submittedName>
        <fullName evidence="3">4'-phosphopantetheinyl transferase superfamily protein</fullName>
    </submittedName>
</protein>
<feature type="domain" description="4'-phosphopantetheinyl transferase" evidence="2">
    <location>
        <begin position="105"/>
        <end position="205"/>
    </location>
</feature>
<dbReference type="InterPro" id="IPR008278">
    <property type="entry name" value="4-PPantetheinyl_Trfase_dom"/>
</dbReference>
<dbReference type="GO" id="GO:0000287">
    <property type="term" value="F:magnesium ion binding"/>
    <property type="evidence" value="ECO:0007669"/>
    <property type="project" value="InterPro"/>
</dbReference>
<proteinExistence type="predicted"/>
<dbReference type="Pfam" id="PF01648">
    <property type="entry name" value="ACPS"/>
    <property type="match status" value="1"/>
</dbReference>
<evidence type="ECO:0000256" key="1">
    <source>
        <dbReference type="ARBA" id="ARBA00022679"/>
    </source>
</evidence>
<dbReference type="AlphaFoldDB" id="A0A5R9L1T6"/>
<dbReference type="SUPFAM" id="SSF56214">
    <property type="entry name" value="4'-phosphopantetheinyl transferase"/>
    <property type="match status" value="2"/>
</dbReference>
<dbReference type="Gene3D" id="3.90.470.20">
    <property type="entry name" value="4'-phosphopantetheinyl transferase domain"/>
    <property type="match status" value="2"/>
</dbReference>
<dbReference type="Proteomes" id="UP000306402">
    <property type="component" value="Unassembled WGS sequence"/>
</dbReference>
<reference evidence="3 4" key="1">
    <citation type="submission" date="2019-05" db="EMBL/GenBank/DDBJ databases">
        <authorList>
            <person name="Qu J.-H."/>
        </authorList>
    </citation>
    <scope>NUCLEOTIDE SEQUENCE [LARGE SCALE GENOMIC DNA]</scope>
    <source>
        <strain evidence="3 4">T17</strain>
    </source>
</reference>
<accession>A0A5R9L1T6</accession>
<evidence type="ECO:0000313" key="3">
    <source>
        <dbReference type="EMBL" id="TLV02319.1"/>
    </source>
</evidence>
<keyword evidence="4" id="KW-1185">Reference proteome</keyword>
<dbReference type="EMBL" id="VCEJ01000002">
    <property type="protein sequence ID" value="TLV02319.1"/>
    <property type="molecule type" value="Genomic_DNA"/>
</dbReference>